<comment type="caution">
    <text evidence="1">The sequence shown here is derived from an EMBL/GenBank/DDBJ whole genome shotgun (WGS) entry which is preliminary data.</text>
</comment>
<keyword evidence="2" id="KW-1185">Reference proteome</keyword>
<dbReference type="Gene3D" id="2.60.120.620">
    <property type="entry name" value="q2cbj1_9rhob like domain"/>
    <property type="match status" value="1"/>
</dbReference>
<sequence length="142" mass="16248">MSTEFFPSSEAETNEKGEIAFDAGKVHHLENITLDNSKLKLNDIKRTEISDFGNEGFLLKNVLTRDECHSIIEIGEHIGFGKIVGATEQYRSAQRIALDTKKLADILWERIKSHVEDLEFGDDPHLQHIHGIQFQLRVMPFF</sequence>
<organism evidence="1 2">
    <name type="scientific">Tegillarca granosa</name>
    <name type="common">Malaysian cockle</name>
    <name type="synonym">Anadara granosa</name>
    <dbReference type="NCBI Taxonomy" id="220873"/>
    <lineage>
        <taxon>Eukaryota</taxon>
        <taxon>Metazoa</taxon>
        <taxon>Spiralia</taxon>
        <taxon>Lophotrochozoa</taxon>
        <taxon>Mollusca</taxon>
        <taxon>Bivalvia</taxon>
        <taxon>Autobranchia</taxon>
        <taxon>Pteriomorphia</taxon>
        <taxon>Arcoida</taxon>
        <taxon>Arcoidea</taxon>
        <taxon>Arcidae</taxon>
        <taxon>Tegillarca</taxon>
    </lineage>
</organism>
<dbReference type="EMBL" id="JARBDR010000657">
    <property type="protein sequence ID" value="KAJ8309161.1"/>
    <property type="molecule type" value="Genomic_DNA"/>
</dbReference>
<evidence type="ECO:0000313" key="2">
    <source>
        <dbReference type="Proteomes" id="UP001217089"/>
    </source>
</evidence>
<dbReference type="Proteomes" id="UP001217089">
    <property type="component" value="Unassembled WGS sequence"/>
</dbReference>
<name>A0ABQ9EZ00_TEGGR</name>
<proteinExistence type="predicted"/>
<reference evidence="1 2" key="1">
    <citation type="submission" date="2022-12" db="EMBL/GenBank/DDBJ databases">
        <title>Chromosome-level genome of Tegillarca granosa.</title>
        <authorList>
            <person name="Kim J."/>
        </authorList>
    </citation>
    <scope>NUCLEOTIDE SEQUENCE [LARGE SCALE GENOMIC DNA]</scope>
    <source>
        <strain evidence="1">Teg-2019</strain>
        <tissue evidence="1">Adductor muscle</tissue>
    </source>
</reference>
<protein>
    <submittedName>
        <fullName evidence="1">Uncharacterized protein</fullName>
    </submittedName>
</protein>
<evidence type="ECO:0000313" key="1">
    <source>
        <dbReference type="EMBL" id="KAJ8309161.1"/>
    </source>
</evidence>
<gene>
    <name evidence="1" type="ORF">KUTeg_014035</name>
</gene>
<accession>A0ABQ9EZ00</accession>